<comment type="caution">
    <text evidence="1">The sequence shown here is derived from an EMBL/GenBank/DDBJ whole genome shotgun (WGS) entry which is preliminary data.</text>
</comment>
<dbReference type="InterPro" id="IPR003374">
    <property type="entry name" value="ApbE-like_sf"/>
</dbReference>
<dbReference type="SUPFAM" id="SSF143631">
    <property type="entry name" value="ApbE-like"/>
    <property type="match status" value="1"/>
</dbReference>
<reference evidence="1 2" key="1">
    <citation type="submission" date="2021-11" db="EMBL/GenBank/DDBJ databases">
        <authorList>
            <person name="Lee D.-H."/>
            <person name="Kim S.-B."/>
        </authorList>
    </citation>
    <scope>NUCLEOTIDE SEQUENCE [LARGE SCALE GENOMIC DNA]</scope>
    <source>
        <strain evidence="1 2">KCTC 52223</strain>
    </source>
</reference>
<dbReference type="PIRSF" id="PIRSF006421">
    <property type="entry name" value="UCP006421"/>
    <property type="match status" value="1"/>
</dbReference>
<dbReference type="Proteomes" id="UP001198862">
    <property type="component" value="Unassembled WGS sequence"/>
</dbReference>
<dbReference type="InterPro" id="IPR007183">
    <property type="entry name" value="UPF0280"/>
</dbReference>
<dbReference type="RefSeq" id="WP_230551670.1">
    <property type="nucleotide sequence ID" value="NZ_JAJISD010000006.1"/>
</dbReference>
<proteinExistence type="predicted"/>
<dbReference type="NCBIfam" id="NF003322">
    <property type="entry name" value="PRK04334.1-2"/>
    <property type="match status" value="1"/>
</dbReference>
<evidence type="ECO:0000313" key="1">
    <source>
        <dbReference type="EMBL" id="MCC8430514.1"/>
    </source>
</evidence>
<sequence>MSAVAARFGDGRLHLQHGPIDLIIEAFGAADEVERAYAQAIDRFGDILPTLVGELAVLRRPVTQAYPLLQGPVARRMAEAVWPHRAVFITPMAAVAGAVADEMLQALVRGRTLDRAYVNDGGDIAFHLASGQSLRAGIFAQALDGVALLTHERPVRGIATSGRGGRSFSRGIADSVTVLAATAAAADAAATMIANAVNADHPAIERRPASSLDPDSDLGDLDVTVAVGALPLEIVDAALDRGLAEARRLRLCGLIDSTALSLNGQWRIEAGGTPLALSEAG</sequence>
<keyword evidence="2" id="KW-1185">Reference proteome</keyword>
<evidence type="ECO:0000313" key="2">
    <source>
        <dbReference type="Proteomes" id="UP001198862"/>
    </source>
</evidence>
<dbReference type="Gene3D" id="3.10.520.10">
    <property type="entry name" value="ApbE-like domains"/>
    <property type="match status" value="1"/>
</dbReference>
<protein>
    <submittedName>
        <fullName evidence="1">UPF0280 family protein</fullName>
    </submittedName>
</protein>
<dbReference type="EMBL" id="JAJISD010000006">
    <property type="protein sequence ID" value="MCC8430514.1"/>
    <property type="molecule type" value="Genomic_DNA"/>
</dbReference>
<accession>A0ABS8KWU9</accession>
<name>A0ABS8KWU9_9HYPH</name>
<organism evidence="1 2">
    <name type="scientific">Reyranella aquatilis</name>
    <dbReference type="NCBI Taxonomy" id="2035356"/>
    <lineage>
        <taxon>Bacteria</taxon>
        <taxon>Pseudomonadati</taxon>
        <taxon>Pseudomonadota</taxon>
        <taxon>Alphaproteobacteria</taxon>
        <taxon>Hyphomicrobiales</taxon>
        <taxon>Reyranellaceae</taxon>
        <taxon>Reyranella</taxon>
    </lineage>
</organism>
<gene>
    <name evidence="1" type="ORF">LJ725_16180</name>
</gene>